<dbReference type="InterPro" id="IPR036390">
    <property type="entry name" value="WH_DNA-bd_sf"/>
</dbReference>
<protein>
    <submittedName>
        <fullName evidence="6">LysR family transcriptional regulator</fullName>
    </submittedName>
</protein>
<sequence length="296" mass="33330">MLNRLEMLRIFCAAADTGSFKDAAIRLGISPQAVTRAIQKLERLQGEMLFHRNTRQVRITSFGEALAERARASLRDLDGLFETEAASPADEMSGLVRLAAPSALGRSRLLPIVERLAQAHPGLRFDLRLTDQRADVVGEKIDIGIRVGTVPDNRFVVRRLGKVRFHVVATPRFLRRHGIPEDTEALRALPCTAMLDRGTGRPWPWLFAQEQQWMADHARFLCDDSEGEYLLVRSGVAIGQIAGFLCEDDIAAGRLVPVMTDHEPDPWDMYLYRPQRGPVPPRLRLVFDTLVREFAQ</sequence>
<dbReference type="CDD" id="cd08422">
    <property type="entry name" value="PBP2_CrgA_like"/>
    <property type="match status" value="1"/>
</dbReference>
<evidence type="ECO:0000259" key="5">
    <source>
        <dbReference type="PROSITE" id="PS50931"/>
    </source>
</evidence>
<dbReference type="Gene3D" id="1.10.10.10">
    <property type="entry name" value="Winged helix-like DNA-binding domain superfamily/Winged helix DNA-binding domain"/>
    <property type="match status" value="1"/>
</dbReference>
<dbReference type="SUPFAM" id="SSF46785">
    <property type="entry name" value="Winged helix' DNA-binding domain"/>
    <property type="match status" value="1"/>
</dbReference>
<evidence type="ECO:0000256" key="4">
    <source>
        <dbReference type="ARBA" id="ARBA00023163"/>
    </source>
</evidence>
<dbReference type="AlphaFoldDB" id="A0A225SS13"/>
<keyword evidence="2" id="KW-0805">Transcription regulation</keyword>
<gene>
    <name evidence="6" type="ORF">CEJ45_14685</name>
</gene>
<dbReference type="InterPro" id="IPR005119">
    <property type="entry name" value="LysR_subst-bd"/>
</dbReference>
<evidence type="ECO:0000313" key="7">
    <source>
        <dbReference type="Proteomes" id="UP000214747"/>
    </source>
</evidence>
<dbReference type="Proteomes" id="UP000214747">
    <property type="component" value="Unassembled WGS sequence"/>
</dbReference>
<dbReference type="GO" id="GO:0043565">
    <property type="term" value="F:sequence-specific DNA binding"/>
    <property type="evidence" value="ECO:0007669"/>
    <property type="project" value="TreeGrafter"/>
</dbReference>
<keyword evidence="7" id="KW-1185">Reference proteome</keyword>
<dbReference type="EMBL" id="NJGV01000013">
    <property type="protein sequence ID" value="OWY33876.1"/>
    <property type="molecule type" value="Genomic_DNA"/>
</dbReference>
<comment type="caution">
    <text evidence="6">The sequence shown here is derived from an EMBL/GenBank/DDBJ whole genome shotgun (WGS) entry which is preliminary data.</text>
</comment>
<dbReference type="GO" id="GO:0003700">
    <property type="term" value="F:DNA-binding transcription factor activity"/>
    <property type="evidence" value="ECO:0007669"/>
    <property type="project" value="InterPro"/>
</dbReference>
<dbReference type="InterPro" id="IPR058163">
    <property type="entry name" value="LysR-type_TF_proteobact-type"/>
</dbReference>
<accession>A0A225SS13</accession>
<organism evidence="6 7">
    <name type="scientific">Herbaspirillum aquaticum</name>
    <dbReference type="NCBI Taxonomy" id="568783"/>
    <lineage>
        <taxon>Bacteria</taxon>
        <taxon>Pseudomonadati</taxon>
        <taxon>Pseudomonadota</taxon>
        <taxon>Betaproteobacteria</taxon>
        <taxon>Burkholderiales</taxon>
        <taxon>Oxalobacteraceae</taxon>
        <taxon>Herbaspirillum</taxon>
    </lineage>
</organism>
<evidence type="ECO:0000313" key="6">
    <source>
        <dbReference type="EMBL" id="OWY33876.1"/>
    </source>
</evidence>
<reference evidence="6 7" key="1">
    <citation type="journal article" date="2010" name="Int. J. Syst. Evol. Microbiol.">
        <title>Reclassification of Herbaspirillum putei as a later heterotypic synonym of Herbaspirillum huttiense, with the description of H. huttiense subsp. huttiense subsp. nov. and H. huttiense subsp. putei subsp. nov., comb. nov., and description of Herbaspirillum aquaticum sp. nov.</title>
        <authorList>
            <person name="Dobritsa A.P."/>
            <person name="Reddy M.C."/>
            <person name="Samadpour M."/>
        </authorList>
    </citation>
    <scope>NUCLEOTIDE SEQUENCE [LARGE SCALE GENOMIC DNA]</scope>
    <source>
        <strain evidence="6 7">IEH 4430</strain>
    </source>
</reference>
<proteinExistence type="inferred from homology"/>
<dbReference type="Pfam" id="PF03466">
    <property type="entry name" value="LysR_substrate"/>
    <property type="match status" value="1"/>
</dbReference>
<dbReference type="InterPro" id="IPR000847">
    <property type="entry name" value="LysR_HTH_N"/>
</dbReference>
<dbReference type="SUPFAM" id="SSF53850">
    <property type="entry name" value="Periplasmic binding protein-like II"/>
    <property type="match status" value="1"/>
</dbReference>
<dbReference type="Gene3D" id="3.40.190.290">
    <property type="match status" value="1"/>
</dbReference>
<evidence type="ECO:0000256" key="3">
    <source>
        <dbReference type="ARBA" id="ARBA00023125"/>
    </source>
</evidence>
<evidence type="ECO:0000256" key="1">
    <source>
        <dbReference type="ARBA" id="ARBA00009437"/>
    </source>
</evidence>
<dbReference type="PANTHER" id="PTHR30537:SF3">
    <property type="entry name" value="TRANSCRIPTIONAL REGULATORY PROTEIN"/>
    <property type="match status" value="1"/>
</dbReference>
<dbReference type="PROSITE" id="PS50931">
    <property type="entry name" value="HTH_LYSR"/>
    <property type="match status" value="1"/>
</dbReference>
<name>A0A225SS13_9BURK</name>
<dbReference type="PANTHER" id="PTHR30537">
    <property type="entry name" value="HTH-TYPE TRANSCRIPTIONAL REGULATOR"/>
    <property type="match status" value="1"/>
</dbReference>
<dbReference type="GO" id="GO:0006351">
    <property type="term" value="P:DNA-templated transcription"/>
    <property type="evidence" value="ECO:0007669"/>
    <property type="project" value="TreeGrafter"/>
</dbReference>
<dbReference type="RefSeq" id="WP_088755827.1">
    <property type="nucleotide sequence ID" value="NZ_NJGV01000013.1"/>
</dbReference>
<dbReference type="InterPro" id="IPR036388">
    <property type="entry name" value="WH-like_DNA-bd_sf"/>
</dbReference>
<evidence type="ECO:0000256" key="2">
    <source>
        <dbReference type="ARBA" id="ARBA00023015"/>
    </source>
</evidence>
<feature type="domain" description="HTH lysR-type" evidence="5">
    <location>
        <begin position="1"/>
        <end position="60"/>
    </location>
</feature>
<keyword evidence="4" id="KW-0804">Transcription</keyword>
<comment type="similarity">
    <text evidence="1">Belongs to the LysR transcriptional regulatory family.</text>
</comment>
<keyword evidence="3" id="KW-0238">DNA-binding</keyword>
<dbReference type="Pfam" id="PF00126">
    <property type="entry name" value="HTH_1"/>
    <property type="match status" value="1"/>
</dbReference>